<accession>A0AAV5SXZ7</accession>
<evidence type="ECO:0000313" key="3">
    <source>
        <dbReference type="Proteomes" id="UP001432027"/>
    </source>
</evidence>
<sequence>ECTDSESKSERSKINLDSGGLVASDGRAVAEGVEGGGGSLLLILVFLLFSLILDLLRLSGLLLTLETLKEVSSPGLEGFLTRGVCLNGCSLDGSGGGARLLHRGCCGPGSGCDCCALLLTHHTVHPHSDASPLGADVGDEVVLGAAVAVLVLLGDGSSDVEGSGRDQVSSHVDLLRYGERATTEENALSVGCPAHAIEDVGIALASNLSISALVSTGSTGKGTTLCLDGSILVDGETVDHLIGGALGSTDGRFLLRRDECDQKRDDEEGTHL</sequence>
<feature type="non-terminal residue" evidence="2">
    <location>
        <position position="272"/>
    </location>
</feature>
<feature type="non-terminal residue" evidence="2">
    <location>
        <position position="1"/>
    </location>
</feature>
<proteinExistence type="predicted"/>
<dbReference type="EMBL" id="BTSX01000002">
    <property type="protein sequence ID" value="GMS85119.1"/>
    <property type="molecule type" value="Genomic_DNA"/>
</dbReference>
<dbReference type="Proteomes" id="UP001432027">
    <property type="component" value="Unassembled WGS sequence"/>
</dbReference>
<reference evidence="2" key="1">
    <citation type="submission" date="2023-10" db="EMBL/GenBank/DDBJ databases">
        <title>Genome assembly of Pristionchus species.</title>
        <authorList>
            <person name="Yoshida K."/>
            <person name="Sommer R.J."/>
        </authorList>
    </citation>
    <scope>NUCLEOTIDE SEQUENCE</scope>
    <source>
        <strain evidence="2">RS0144</strain>
    </source>
</reference>
<organism evidence="2 3">
    <name type="scientific">Pristionchus entomophagus</name>
    <dbReference type="NCBI Taxonomy" id="358040"/>
    <lineage>
        <taxon>Eukaryota</taxon>
        <taxon>Metazoa</taxon>
        <taxon>Ecdysozoa</taxon>
        <taxon>Nematoda</taxon>
        <taxon>Chromadorea</taxon>
        <taxon>Rhabditida</taxon>
        <taxon>Rhabditina</taxon>
        <taxon>Diplogasteromorpha</taxon>
        <taxon>Diplogasteroidea</taxon>
        <taxon>Neodiplogasteridae</taxon>
        <taxon>Pristionchus</taxon>
    </lineage>
</organism>
<protein>
    <submittedName>
        <fullName evidence="2">Uncharacterized protein</fullName>
    </submittedName>
</protein>
<name>A0AAV5SXZ7_9BILA</name>
<keyword evidence="1" id="KW-0472">Membrane</keyword>
<gene>
    <name evidence="2" type="ORF">PENTCL1PPCAC_7294</name>
</gene>
<keyword evidence="1" id="KW-1133">Transmembrane helix</keyword>
<comment type="caution">
    <text evidence="2">The sequence shown here is derived from an EMBL/GenBank/DDBJ whole genome shotgun (WGS) entry which is preliminary data.</text>
</comment>
<keyword evidence="1" id="KW-0812">Transmembrane</keyword>
<feature type="transmembrane region" description="Helical" evidence="1">
    <location>
        <begin position="37"/>
        <end position="56"/>
    </location>
</feature>
<keyword evidence="3" id="KW-1185">Reference proteome</keyword>
<dbReference type="AlphaFoldDB" id="A0AAV5SXZ7"/>
<evidence type="ECO:0000256" key="1">
    <source>
        <dbReference type="SAM" id="Phobius"/>
    </source>
</evidence>
<evidence type="ECO:0000313" key="2">
    <source>
        <dbReference type="EMBL" id="GMS85119.1"/>
    </source>
</evidence>